<feature type="region of interest" description="Disordered" evidence="1">
    <location>
        <begin position="27"/>
        <end position="78"/>
    </location>
</feature>
<evidence type="ECO:0000313" key="2">
    <source>
        <dbReference type="EMBL" id="KAL2652413.1"/>
    </source>
</evidence>
<dbReference type="EMBL" id="JBHFFA010000001">
    <property type="protein sequence ID" value="KAL2652413.1"/>
    <property type="molecule type" value="Genomic_DNA"/>
</dbReference>
<accession>A0ABD1ZM15</accession>
<protein>
    <submittedName>
        <fullName evidence="2">Uncharacterized protein</fullName>
    </submittedName>
</protein>
<reference evidence="2 3" key="1">
    <citation type="submission" date="2024-09" db="EMBL/GenBank/DDBJ databases">
        <title>Chromosome-scale assembly of Riccia fluitans.</title>
        <authorList>
            <person name="Paukszto L."/>
            <person name="Sawicki J."/>
            <person name="Karawczyk K."/>
            <person name="Piernik-Szablinska J."/>
            <person name="Szczecinska M."/>
            <person name="Mazdziarz M."/>
        </authorList>
    </citation>
    <scope>NUCLEOTIDE SEQUENCE [LARGE SCALE GENOMIC DNA]</scope>
    <source>
        <strain evidence="2">Rf_01</strain>
        <tissue evidence="2">Aerial parts of the thallus</tissue>
    </source>
</reference>
<dbReference type="AlphaFoldDB" id="A0ABD1ZM15"/>
<organism evidence="2 3">
    <name type="scientific">Riccia fluitans</name>
    <dbReference type="NCBI Taxonomy" id="41844"/>
    <lineage>
        <taxon>Eukaryota</taxon>
        <taxon>Viridiplantae</taxon>
        <taxon>Streptophyta</taxon>
        <taxon>Embryophyta</taxon>
        <taxon>Marchantiophyta</taxon>
        <taxon>Marchantiopsida</taxon>
        <taxon>Marchantiidae</taxon>
        <taxon>Marchantiales</taxon>
        <taxon>Ricciaceae</taxon>
        <taxon>Riccia</taxon>
    </lineage>
</organism>
<comment type="caution">
    <text evidence="2">The sequence shown here is derived from an EMBL/GenBank/DDBJ whole genome shotgun (WGS) entry which is preliminary data.</text>
</comment>
<proteinExistence type="predicted"/>
<evidence type="ECO:0000256" key="1">
    <source>
        <dbReference type="SAM" id="MobiDB-lite"/>
    </source>
</evidence>
<sequence length="102" mass="11123">MQAGTLLPEGCVLPFNVAKRGPLLIGAGYRGDGKRRPGRHSGDGALNLPNNKFTSVSALPPLLGSGDRGKKKKREDELRSRRLCCCRGRGKKAARQGRERQR</sequence>
<evidence type="ECO:0000313" key="3">
    <source>
        <dbReference type="Proteomes" id="UP001605036"/>
    </source>
</evidence>
<dbReference type="Proteomes" id="UP001605036">
    <property type="component" value="Unassembled WGS sequence"/>
</dbReference>
<feature type="compositionally biased region" description="Polar residues" evidence="1">
    <location>
        <begin position="48"/>
        <end position="57"/>
    </location>
</feature>
<name>A0ABD1ZM15_9MARC</name>
<keyword evidence="3" id="KW-1185">Reference proteome</keyword>
<gene>
    <name evidence="2" type="ORF">R1flu_020541</name>
</gene>